<dbReference type="Pfam" id="PF05525">
    <property type="entry name" value="Branch_AA_trans"/>
    <property type="match status" value="1"/>
</dbReference>
<feature type="transmembrane region" description="Helical" evidence="9">
    <location>
        <begin position="249"/>
        <end position="275"/>
    </location>
</feature>
<comment type="subcellular location">
    <subcellularLocation>
        <location evidence="1 9">Cell membrane</location>
        <topology evidence="1 9">Multi-pass membrane protein</topology>
    </subcellularLocation>
</comment>
<dbReference type="PANTHER" id="PTHR30588">
    <property type="entry name" value="BRANCHED-CHAIN AMINO ACID TRANSPORT SYSTEM 2 CARRIER PROTEIN"/>
    <property type="match status" value="1"/>
</dbReference>
<feature type="transmembrane region" description="Helical" evidence="9">
    <location>
        <begin position="24"/>
        <end position="43"/>
    </location>
</feature>
<gene>
    <name evidence="10" type="primary">brnQ</name>
    <name evidence="10" type="ORF">GMA92_12360</name>
</gene>
<evidence type="ECO:0000313" key="11">
    <source>
        <dbReference type="Proteomes" id="UP000487649"/>
    </source>
</evidence>
<comment type="similarity">
    <text evidence="2 9">Belongs to the branched chain amino acid transporter family.</text>
</comment>
<feature type="transmembrane region" description="Helical" evidence="9">
    <location>
        <begin position="427"/>
        <end position="447"/>
    </location>
</feature>
<proteinExistence type="inferred from homology"/>
<dbReference type="InterPro" id="IPR004685">
    <property type="entry name" value="Brnchd-chn_aa_trnsp_Livcs"/>
</dbReference>
<keyword evidence="4" id="KW-1003">Cell membrane</keyword>
<name>A0A9X4XF14_9FIRM</name>
<dbReference type="AlphaFoldDB" id="A0A9X4XF14"/>
<evidence type="ECO:0000313" key="10">
    <source>
        <dbReference type="EMBL" id="MTK22204.1"/>
    </source>
</evidence>
<comment type="caution">
    <text evidence="10">The sequence shown here is derived from an EMBL/GenBank/DDBJ whole genome shotgun (WGS) entry which is preliminary data.</text>
</comment>
<feature type="transmembrane region" description="Helical" evidence="9">
    <location>
        <begin position="131"/>
        <end position="154"/>
    </location>
</feature>
<comment type="function">
    <text evidence="9">Component of the transport system for branched-chain amino acids.</text>
</comment>
<feature type="transmembrane region" description="Helical" evidence="9">
    <location>
        <begin position="90"/>
        <end position="111"/>
    </location>
</feature>
<dbReference type="GO" id="GO:0005304">
    <property type="term" value="F:L-valine transmembrane transporter activity"/>
    <property type="evidence" value="ECO:0007669"/>
    <property type="project" value="TreeGrafter"/>
</dbReference>
<protein>
    <recommendedName>
        <fullName evidence="9">Branched-chain amino acid transport system carrier protein</fullName>
    </recommendedName>
</protein>
<evidence type="ECO:0000256" key="6">
    <source>
        <dbReference type="ARBA" id="ARBA00022970"/>
    </source>
</evidence>
<feature type="transmembrane region" description="Helical" evidence="9">
    <location>
        <begin position="331"/>
        <end position="350"/>
    </location>
</feature>
<evidence type="ECO:0000256" key="9">
    <source>
        <dbReference type="RuleBase" id="RU362122"/>
    </source>
</evidence>
<dbReference type="GO" id="GO:0015188">
    <property type="term" value="F:L-isoleucine transmembrane transporter activity"/>
    <property type="evidence" value="ECO:0007669"/>
    <property type="project" value="TreeGrafter"/>
</dbReference>
<keyword evidence="3 9" id="KW-0813">Transport</keyword>
<evidence type="ECO:0000256" key="7">
    <source>
        <dbReference type="ARBA" id="ARBA00022989"/>
    </source>
</evidence>
<organism evidence="10 11">
    <name type="scientific">Turicibacter sanguinis</name>
    <dbReference type="NCBI Taxonomy" id="154288"/>
    <lineage>
        <taxon>Bacteria</taxon>
        <taxon>Bacillati</taxon>
        <taxon>Bacillota</taxon>
        <taxon>Erysipelotrichia</taxon>
        <taxon>Erysipelotrichales</taxon>
        <taxon>Turicibacteraceae</taxon>
        <taxon>Turicibacter</taxon>
    </lineage>
</organism>
<keyword evidence="6 9" id="KW-0029">Amino-acid transport</keyword>
<evidence type="ECO:0000256" key="8">
    <source>
        <dbReference type="ARBA" id="ARBA00023136"/>
    </source>
</evidence>
<feature type="transmembrane region" description="Helical" evidence="9">
    <location>
        <begin position="295"/>
        <end position="319"/>
    </location>
</feature>
<dbReference type="PANTHER" id="PTHR30588:SF0">
    <property type="entry name" value="BRANCHED-CHAIN AMINO ACID PERMEASE BRNQ"/>
    <property type="match status" value="1"/>
</dbReference>
<feature type="transmembrane region" description="Helical" evidence="9">
    <location>
        <begin position="356"/>
        <end position="375"/>
    </location>
</feature>
<sequence length="461" mass="49121">MLLKGDFPTQEGDDLMNKLSRKDLLLVGLMLFSLFFGAGNLIFPPFLGQSAGVNTWISMLGFFITAVGFPVLGVVAVAKSKGLYNLANRVNPVFASVFTVLIYLSIGPGLGIPRAGSLPFEMAVSPYLPEYFSVALARLLFTAVFFVIAYWLSLTPTKLVDRMGKVLTPTLLILISLIVLGAILKPLGTYGVATGNYKSSAFVQGFLDGYLTMDTIAALNFGIVIALAIKSKGLEDEKAIVSTTVKAGIFAGILLILIYSILGHLGAMSGGLYGATENGAQTLTNVMTYIFGQPGAILLAIVFTLACLTTCVGLITSCGQYFATLTPKLTYQHWAAILSLVSMVLANMGLNQILGISVPILNAIYPVAIMLIILAMVNRVINGSRAVYSLTILFTATISILDALGQVGLQFGFVSTLLKKLPLYEQGLGWVIPALLGLVIGGLYEFISSKQTESVSDYLAE</sequence>
<feature type="transmembrane region" description="Helical" evidence="9">
    <location>
        <begin position="166"/>
        <end position="187"/>
    </location>
</feature>
<dbReference type="GO" id="GO:0015818">
    <property type="term" value="P:isoleucine transport"/>
    <property type="evidence" value="ECO:0007669"/>
    <property type="project" value="TreeGrafter"/>
</dbReference>
<evidence type="ECO:0000256" key="4">
    <source>
        <dbReference type="ARBA" id="ARBA00022475"/>
    </source>
</evidence>
<reference evidence="10 11" key="1">
    <citation type="journal article" date="2019" name="Nat. Med.">
        <title>A library of human gut bacterial isolates paired with longitudinal multiomics data enables mechanistic microbiome research.</title>
        <authorList>
            <person name="Poyet M."/>
            <person name="Groussin M."/>
            <person name="Gibbons S.M."/>
            <person name="Avila-Pacheco J."/>
            <person name="Jiang X."/>
            <person name="Kearney S.M."/>
            <person name="Perrotta A.R."/>
            <person name="Berdy B."/>
            <person name="Zhao S."/>
            <person name="Lieberman T.D."/>
            <person name="Swanson P.K."/>
            <person name="Smith M."/>
            <person name="Roesemann S."/>
            <person name="Alexander J.E."/>
            <person name="Rich S.A."/>
            <person name="Livny J."/>
            <person name="Vlamakis H."/>
            <person name="Clish C."/>
            <person name="Bullock K."/>
            <person name="Deik A."/>
            <person name="Scott J."/>
            <person name="Pierce K.A."/>
            <person name="Xavier R.J."/>
            <person name="Alm E.J."/>
        </authorList>
    </citation>
    <scope>NUCLEOTIDE SEQUENCE [LARGE SCALE GENOMIC DNA]</scope>
    <source>
        <strain evidence="10 11">BIOML-A198</strain>
    </source>
</reference>
<keyword evidence="7 9" id="KW-1133">Transmembrane helix</keyword>
<dbReference type="Proteomes" id="UP000487649">
    <property type="component" value="Unassembled WGS sequence"/>
</dbReference>
<feature type="transmembrane region" description="Helical" evidence="9">
    <location>
        <begin position="387"/>
        <end position="407"/>
    </location>
</feature>
<dbReference type="GO" id="GO:0015820">
    <property type="term" value="P:L-leucine transport"/>
    <property type="evidence" value="ECO:0007669"/>
    <property type="project" value="TreeGrafter"/>
</dbReference>
<evidence type="ECO:0000256" key="5">
    <source>
        <dbReference type="ARBA" id="ARBA00022692"/>
    </source>
</evidence>
<evidence type="ECO:0000256" key="3">
    <source>
        <dbReference type="ARBA" id="ARBA00022448"/>
    </source>
</evidence>
<evidence type="ECO:0000256" key="2">
    <source>
        <dbReference type="ARBA" id="ARBA00008540"/>
    </source>
</evidence>
<dbReference type="EMBL" id="WMQE01000032">
    <property type="protein sequence ID" value="MTK22204.1"/>
    <property type="molecule type" value="Genomic_DNA"/>
</dbReference>
<evidence type="ECO:0000256" key="1">
    <source>
        <dbReference type="ARBA" id="ARBA00004651"/>
    </source>
</evidence>
<keyword evidence="8 9" id="KW-0472">Membrane</keyword>
<dbReference type="GO" id="GO:0005886">
    <property type="term" value="C:plasma membrane"/>
    <property type="evidence" value="ECO:0007669"/>
    <property type="project" value="UniProtKB-SubCell"/>
</dbReference>
<dbReference type="OrthoDB" id="9783920at2"/>
<accession>A0A9X4XF14</accession>
<feature type="transmembrane region" description="Helical" evidence="9">
    <location>
        <begin position="55"/>
        <end position="78"/>
    </location>
</feature>
<dbReference type="GO" id="GO:0015190">
    <property type="term" value="F:L-leucine transmembrane transporter activity"/>
    <property type="evidence" value="ECO:0007669"/>
    <property type="project" value="TreeGrafter"/>
</dbReference>
<keyword evidence="5 9" id="KW-0812">Transmembrane</keyword>
<feature type="transmembrane region" description="Helical" evidence="9">
    <location>
        <begin position="207"/>
        <end position="229"/>
    </location>
</feature>
<dbReference type="NCBIfam" id="TIGR00796">
    <property type="entry name" value="livcs"/>
    <property type="match status" value="1"/>
</dbReference>